<dbReference type="STRING" id="1307839.L21SP5_03363"/>
<keyword evidence="3" id="KW-1185">Reference proteome</keyword>
<feature type="transmembrane region" description="Helical" evidence="1">
    <location>
        <begin position="7"/>
        <end position="26"/>
    </location>
</feature>
<proteinExistence type="predicted"/>
<dbReference type="RefSeq" id="WP_057954311.1">
    <property type="nucleotide sequence ID" value="NZ_CP013118.1"/>
</dbReference>
<sequence length="63" mass="7197">MITKKKLFDWLFIILSGALLVALDHYGLLEKYASFALIPLVGAYFLGQFVTKKFEVKEKDSNL</sequence>
<evidence type="ECO:0000313" key="2">
    <source>
        <dbReference type="EMBL" id="ALO16976.1"/>
    </source>
</evidence>
<dbReference type="EMBL" id="CP013118">
    <property type="protein sequence ID" value="ALO16976.1"/>
    <property type="molecule type" value="Genomic_DNA"/>
</dbReference>
<dbReference type="AlphaFoldDB" id="A0A0S2I3U5"/>
<dbReference type="KEGG" id="blq:L21SP5_03363"/>
<keyword evidence="1" id="KW-1133">Transmembrane helix</keyword>
<evidence type="ECO:0000256" key="1">
    <source>
        <dbReference type="SAM" id="Phobius"/>
    </source>
</evidence>
<keyword evidence="1" id="KW-0812">Transmembrane</keyword>
<accession>A0A0S2I3U5</accession>
<gene>
    <name evidence="2" type="ORF">L21SP5_03363</name>
</gene>
<reference evidence="2 3" key="1">
    <citation type="submission" date="2015-11" db="EMBL/GenBank/DDBJ databases">
        <title>Description and complete genome sequence of a novel strain predominating in hypersaline microbial mats and representing a new family of the Bacteriodetes phylum.</title>
        <authorList>
            <person name="Spring S."/>
            <person name="Bunk B."/>
            <person name="Sproer C."/>
            <person name="Klenk H.-P."/>
        </authorList>
    </citation>
    <scope>NUCLEOTIDE SEQUENCE [LARGE SCALE GENOMIC DNA]</scope>
    <source>
        <strain evidence="2 3">L21-Spi-D4</strain>
    </source>
</reference>
<dbReference type="Proteomes" id="UP000064893">
    <property type="component" value="Chromosome"/>
</dbReference>
<evidence type="ECO:0000313" key="3">
    <source>
        <dbReference type="Proteomes" id="UP000064893"/>
    </source>
</evidence>
<dbReference type="OrthoDB" id="1453475at2"/>
<feature type="transmembrane region" description="Helical" evidence="1">
    <location>
        <begin position="32"/>
        <end position="51"/>
    </location>
</feature>
<keyword evidence="1" id="KW-0472">Membrane</keyword>
<organism evidence="2 3">
    <name type="scientific">Salinivirga cyanobacteriivorans</name>
    <dbReference type="NCBI Taxonomy" id="1307839"/>
    <lineage>
        <taxon>Bacteria</taxon>
        <taxon>Pseudomonadati</taxon>
        <taxon>Bacteroidota</taxon>
        <taxon>Bacteroidia</taxon>
        <taxon>Bacteroidales</taxon>
        <taxon>Salinivirgaceae</taxon>
        <taxon>Salinivirga</taxon>
    </lineage>
</organism>
<name>A0A0S2I3U5_9BACT</name>
<protein>
    <submittedName>
        <fullName evidence="2">Uncharacterized protein</fullName>
    </submittedName>
</protein>